<accession>A0A0D5C2B0</accession>
<evidence type="ECO:0000313" key="1">
    <source>
        <dbReference type="EMBL" id="AJW70841.1"/>
    </source>
</evidence>
<dbReference type="Proteomes" id="UP000032408">
    <property type="component" value="Chromosome"/>
</dbReference>
<dbReference type="HOGENOM" id="CLU_2783842_0_0_2"/>
<reference evidence="2" key="1">
    <citation type="submission" date="2015-03" db="EMBL/GenBank/DDBJ databases">
        <title>Characterization of two novel Thaumarchaeota isolated from the Northern Adriatic Sea.</title>
        <authorList>
            <person name="Bayer B."/>
            <person name="Vojvoda J."/>
            <person name="Offre P."/>
            <person name="Srivastava A."/>
            <person name="Elisabeth N."/>
            <person name="Garcia J.A.L."/>
            <person name="Schleper C."/>
            <person name="Herndl G.J."/>
        </authorList>
    </citation>
    <scope>NUCLEOTIDE SEQUENCE [LARGE SCALE GENOMIC DNA]</scope>
    <source>
        <strain evidence="2">NF5</strain>
    </source>
</reference>
<dbReference type="KEGG" id="nin:NADRNF5_1153"/>
<dbReference type="GeneID" id="24820354"/>
<reference evidence="1 2" key="2">
    <citation type="journal article" date="2016" name="ISME J.">
        <title>Physiological and genomic characterization of two novel marine thaumarchaeal strains indicates niche differentiation.</title>
        <authorList>
            <person name="Bayer B."/>
            <person name="Vojvoda J."/>
            <person name="Offre P."/>
            <person name="Alves R.J."/>
            <person name="Elisabeth N.H."/>
            <person name="Garcia J.A."/>
            <person name="Volland J.M."/>
            <person name="Srivastava A."/>
            <person name="Schleper C."/>
            <person name="Herndl G.J."/>
        </authorList>
    </citation>
    <scope>NUCLEOTIDE SEQUENCE [LARGE SCALE GENOMIC DNA]</scope>
    <source>
        <strain evidence="1 2">NF5</strain>
    </source>
</reference>
<dbReference type="STRING" id="1580092.NADRNF5_1153"/>
<organism evidence="1 2">
    <name type="scientific">Nitrosopumilus adriaticus</name>
    <dbReference type="NCBI Taxonomy" id="1580092"/>
    <lineage>
        <taxon>Archaea</taxon>
        <taxon>Nitrososphaerota</taxon>
        <taxon>Nitrososphaeria</taxon>
        <taxon>Nitrosopumilales</taxon>
        <taxon>Nitrosopumilaceae</taxon>
        <taxon>Nitrosopumilus</taxon>
    </lineage>
</organism>
<keyword evidence="2" id="KW-1185">Reference proteome</keyword>
<dbReference type="EMBL" id="CP011070">
    <property type="protein sequence ID" value="AJW70841.1"/>
    <property type="molecule type" value="Genomic_DNA"/>
</dbReference>
<name>A0A0D5C2B0_9ARCH</name>
<sequence length="72" mass="8285">MVKFVMTECPTCKLLMESHSTSELMECCMKQVGDEFEEEHTGKCPNCKHDIKKHNDKELAECTIEYLKSGIN</sequence>
<gene>
    <name evidence="1" type="ORF">NADRNF5_1153</name>
</gene>
<protein>
    <submittedName>
        <fullName evidence="1">Uncharacterized protein</fullName>
    </submittedName>
</protein>
<proteinExistence type="predicted"/>
<evidence type="ECO:0000313" key="2">
    <source>
        <dbReference type="Proteomes" id="UP000032408"/>
    </source>
</evidence>
<dbReference type="AlphaFoldDB" id="A0A0D5C2B0"/>
<dbReference type="RefSeq" id="WP_237089204.1">
    <property type="nucleotide sequence ID" value="NZ_CP011070.1"/>
</dbReference>